<dbReference type="Proteomes" id="UP000036681">
    <property type="component" value="Unplaced"/>
</dbReference>
<name>A0A0M3IX18_ASCLU</name>
<reference evidence="3" key="1">
    <citation type="submission" date="2017-02" db="UniProtKB">
        <authorList>
            <consortium name="WormBaseParasite"/>
        </authorList>
    </citation>
    <scope>IDENTIFICATION</scope>
</reference>
<proteinExistence type="predicted"/>
<evidence type="ECO:0000313" key="2">
    <source>
        <dbReference type="Proteomes" id="UP000036681"/>
    </source>
</evidence>
<dbReference type="WBParaSite" id="ALUE_0002329601-mRNA-1">
    <property type="protein sequence ID" value="ALUE_0002329601-mRNA-1"/>
    <property type="gene ID" value="ALUE_0002329601"/>
</dbReference>
<accession>A0A0M3IX18</accession>
<keyword evidence="2" id="KW-1185">Reference proteome</keyword>
<evidence type="ECO:0000313" key="3">
    <source>
        <dbReference type="WBParaSite" id="ALUE_0002329601-mRNA-1"/>
    </source>
</evidence>
<feature type="region of interest" description="Disordered" evidence="1">
    <location>
        <begin position="72"/>
        <end position="94"/>
    </location>
</feature>
<sequence length="123" mass="14573">MQLYLRSILVSRKGHRTTRHFLPDILLISSRRSLEKEGDYRCADYEELQMVLFLDDMVLVADDAKNLQYSLNSKDAKRGTPNPPKKTKWKRPSEQWKGEWKVSINCNTPQTRVAFWIRIEGYR</sequence>
<protein>
    <submittedName>
        <fullName evidence="3">Reverse transcriptase domain-containing protein</fullName>
    </submittedName>
</protein>
<organism evidence="2 3">
    <name type="scientific">Ascaris lumbricoides</name>
    <name type="common">Giant roundworm</name>
    <dbReference type="NCBI Taxonomy" id="6252"/>
    <lineage>
        <taxon>Eukaryota</taxon>
        <taxon>Metazoa</taxon>
        <taxon>Ecdysozoa</taxon>
        <taxon>Nematoda</taxon>
        <taxon>Chromadorea</taxon>
        <taxon>Rhabditida</taxon>
        <taxon>Spirurina</taxon>
        <taxon>Ascaridomorpha</taxon>
        <taxon>Ascaridoidea</taxon>
        <taxon>Ascarididae</taxon>
        <taxon>Ascaris</taxon>
    </lineage>
</organism>
<evidence type="ECO:0000256" key="1">
    <source>
        <dbReference type="SAM" id="MobiDB-lite"/>
    </source>
</evidence>
<dbReference type="AlphaFoldDB" id="A0A0M3IX18"/>